<reference evidence="6 7" key="1">
    <citation type="submission" date="2024-09" db="EMBL/GenBank/DDBJ databases">
        <authorList>
            <person name="Sun Q."/>
            <person name="Mori K."/>
        </authorList>
    </citation>
    <scope>NUCLEOTIDE SEQUENCE [LARGE SCALE GENOMIC DNA]</scope>
    <source>
        <strain evidence="6 7">NCAIM B.02537</strain>
    </source>
</reference>
<dbReference type="InterPro" id="IPR001853">
    <property type="entry name" value="DSBA-like_thioredoxin_dom"/>
</dbReference>
<dbReference type="PANTHER" id="PTHR13887:SF14">
    <property type="entry name" value="DISULFIDE BOND FORMATION PROTEIN D"/>
    <property type="match status" value="1"/>
</dbReference>
<keyword evidence="2" id="KW-0560">Oxidoreductase</keyword>
<dbReference type="Pfam" id="PF18312">
    <property type="entry name" value="ScsC_N"/>
    <property type="match status" value="1"/>
</dbReference>
<evidence type="ECO:0000256" key="2">
    <source>
        <dbReference type="ARBA" id="ARBA00023002"/>
    </source>
</evidence>
<dbReference type="PANTHER" id="PTHR13887">
    <property type="entry name" value="GLUTATHIONE S-TRANSFERASE KAPPA"/>
    <property type="match status" value="1"/>
</dbReference>
<sequence>MSEPAPRSKFVFPAAAVALTALGALGGWAYERQRGELGPGQKQAVEQVVRNYLLEHPEILPEVVEKLRQKDSQKQLAGISDKLEVPYPGAVLGNPQGKITLVEFSDFACGYCRASEPVLKELIAQNPDLKIVIRHLPVIAPTSPAAAAMGLAAAGQGKYVAFHDAMFAAGRTDPASIEAAAQSAGLDMARARAEAQAPQVRAELEANMAYSRQLGFDGTPGWVVGDQVLVGAVGKEALAKAIAAARKS</sequence>
<evidence type="ECO:0000256" key="1">
    <source>
        <dbReference type="ARBA" id="ARBA00022729"/>
    </source>
</evidence>
<feature type="domain" description="Thioredoxin" evidence="5">
    <location>
        <begin position="65"/>
        <end position="247"/>
    </location>
</feature>
<proteinExistence type="predicted"/>
<evidence type="ECO:0000259" key="5">
    <source>
        <dbReference type="PROSITE" id="PS51352"/>
    </source>
</evidence>
<dbReference type="InterPro" id="IPR041205">
    <property type="entry name" value="ScsC_N"/>
</dbReference>
<accession>A0ABV6PJ71</accession>
<evidence type="ECO:0000313" key="7">
    <source>
        <dbReference type="Proteomes" id="UP001589943"/>
    </source>
</evidence>
<dbReference type="SUPFAM" id="SSF52833">
    <property type="entry name" value="Thioredoxin-like"/>
    <property type="match status" value="1"/>
</dbReference>
<gene>
    <name evidence="6" type="ORF">ACFFF7_10685</name>
</gene>
<keyword evidence="3" id="KW-1015">Disulfide bond</keyword>
<keyword evidence="1" id="KW-0732">Signal</keyword>
<keyword evidence="4" id="KW-0676">Redox-active center</keyword>
<organism evidence="6 7">
    <name type="scientific">Novosphingobium aquiterrae</name>
    <dbReference type="NCBI Taxonomy" id="624388"/>
    <lineage>
        <taxon>Bacteria</taxon>
        <taxon>Pseudomonadati</taxon>
        <taxon>Pseudomonadota</taxon>
        <taxon>Alphaproteobacteria</taxon>
        <taxon>Sphingomonadales</taxon>
        <taxon>Sphingomonadaceae</taxon>
        <taxon>Novosphingobium</taxon>
    </lineage>
</organism>
<dbReference type="Pfam" id="PF01323">
    <property type="entry name" value="DSBA"/>
    <property type="match status" value="1"/>
</dbReference>
<dbReference type="Gene3D" id="3.40.30.10">
    <property type="entry name" value="Glutaredoxin"/>
    <property type="match status" value="1"/>
</dbReference>
<dbReference type="InterPro" id="IPR036249">
    <property type="entry name" value="Thioredoxin-like_sf"/>
</dbReference>
<dbReference type="Proteomes" id="UP001589943">
    <property type="component" value="Unassembled WGS sequence"/>
</dbReference>
<dbReference type="RefSeq" id="WP_379481339.1">
    <property type="nucleotide sequence ID" value="NZ_JBHLTL010000006.1"/>
</dbReference>
<dbReference type="EMBL" id="JBHLTL010000006">
    <property type="protein sequence ID" value="MFC0589881.1"/>
    <property type="molecule type" value="Genomic_DNA"/>
</dbReference>
<evidence type="ECO:0000313" key="6">
    <source>
        <dbReference type="EMBL" id="MFC0589881.1"/>
    </source>
</evidence>
<evidence type="ECO:0000256" key="3">
    <source>
        <dbReference type="ARBA" id="ARBA00023157"/>
    </source>
</evidence>
<dbReference type="InterPro" id="IPR013766">
    <property type="entry name" value="Thioredoxin_domain"/>
</dbReference>
<name>A0ABV6PJ71_9SPHN</name>
<dbReference type="PROSITE" id="PS51352">
    <property type="entry name" value="THIOREDOXIN_2"/>
    <property type="match status" value="1"/>
</dbReference>
<dbReference type="CDD" id="cd03023">
    <property type="entry name" value="DsbA_Com1_like"/>
    <property type="match status" value="1"/>
</dbReference>
<protein>
    <submittedName>
        <fullName evidence="6">DsbA family protein</fullName>
    </submittedName>
</protein>
<evidence type="ECO:0000256" key="4">
    <source>
        <dbReference type="ARBA" id="ARBA00023284"/>
    </source>
</evidence>
<comment type="caution">
    <text evidence="6">The sequence shown here is derived from an EMBL/GenBank/DDBJ whole genome shotgun (WGS) entry which is preliminary data.</text>
</comment>
<keyword evidence="7" id="KW-1185">Reference proteome</keyword>